<reference evidence="1 2" key="1">
    <citation type="journal article" date="2023" name="Nucleic Acids Res.">
        <title>The hologenome of Daphnia magna reveals possible DNA methylation and microbiome-mediated evolution of the host genome.</title>
        <authorList>
            <person name="Chaturvedi A."/>
            <person name="Li X."/>
            <person name="Dhandapani V."/>
            <person name="Marshall H."/>
            <person name="Kissane S."/>
            <person name="Cuenca-Cambronero M."/>
            <person name="Asole G."/>
            <person name="Calvet F."/>
            <person name="Ruiz-Romero M."/>
            <person name="Marangio P."/>
            <person name="Guigo R."/>
            <person name="Rago D."/>
            <person name="Mirbahai L."/>
            <person name="Eastwood N."/>
            <person name="Colbourne J.K."/>
            <person name="Zhou J."/>
            <person name="Mallon E."/>
            <person name="Orsini L."/>
        </authorList>
    </citation>
    <scope>NUCLEOTIDE SEQUENCE [LARGE SCALE GENOMIC DNA]</scope>
    <source>
        <strain evidence="1">LRV0_1</strain>
    </source>
</reference>
<gene>
    <name evidence="1" type="ORF">OUZ56_018325</name>
</gene>
<organism evidence="1 2">
    <name type="scientific">Daphnia magna</name>
    <dbReference type="NCBI Taxonomy" id="35525"/>
    <lineage>
        <taxon>Eukaryota</taxon>
        <taxon>Metazoa</taxon>
        <taxon>Ecdysozoa</taxon>
        <taxon>Arthropoda</taxon>
        <taxon>Crustacea</taxon>
        <taxon>Branchiopoda</taxon>
        <taxon>Diplostraca</taxon>
        <taxon>Cladocera</taxon>
        <taxon>Anomopoda</taxon>
        <taxon>Daphniidae</taxon>
        <taxon>Daphnia</taxon>
    </lineage>
</organism>
<comment type="caution">
    <text evidence="1">The sequence shown here is derived from an EMBL/GenBank/DDBJ whole genome shotgun (WGS) entry which is preliminary data.</text>
</comment>
<accession>A0ABQ9Z8K8</accession>
<dbReference type="EMBL" id="JAOYFB010000003">
    <property type="protein sequence ID" value="KAK4009216.1"/>
    <property type="molecule type" value="Genomic_DNA"/>
</dbReference>
<sequence length="141" mass="16111">MGKPNRKRDSLKSINKELRKERSAVLRRRNLSEIKDLQGTPSLNLLVSPTAASPIPSSCPPLNADDTWIVIFRKEIDGTTVKMKFPKFHGNRVGGLITINGENSAVNEPAYSKKDHSFYQVFYNTDKFLKITQRLKEWNIH</sequence>
<name>A0ABQ9Z8K8_9CRUS</name>
<dbReference type="Proteomes" id="UP001234178">
    <property type="component" value="Unassembled WGS sequence"/>
</dbReference>
<evidence type="ECO:0000313" key="2">
    <source>
        <dbReference type="Proteomes" id="UP001234178"/>
    </source>
</evidence>
<proteinExistence type="predicted"/>
<keyword evidence="2" id="KW-1185">Reference proteome</keyword>
<protein>
    <submittedName>
        <fullName evidence="1">Uncharacterized protein</fullName>
    </submittedName>
</protein>
<evidence type="ECO:0000313" key="1">
    <source>
        <dbReference type="EMBL" id="KAK4009216.1"/>
    </source>
</evidence>